<reference evidence="1" key="3">
    <citation type="submission" date="2025-09" db="UniProtKB">
        <authorList>
            <consortium name="Ensembl"/>
        </authorList>
    </citation>
    <scope>IDENTIFICATION</scope>
</reference>
<dbReference type="Proteomes" id="UP000314982">
    <property type="component" value="Unassembled WGS sequence"/>
</dbReference>
<dbReference type="InterPro" id="IPR005615">
    <property type="entry name" value="Glutathione_synthase"/>
</dbReference>
<reference evidence="2" key="1">
    <citation type="submission" date="2018-06" db="EMBL/GenBank/DDBJ databases">
        <title>Genome assembly of Danube salmon.</title>
        <authorList>
            <person name="Macqueen D.J."/>
            <person name="Gundappa M.K."/>
        </authorList>
    </citation>
    <scope>NUCLEOTIDE SEQUENCE [LARGE SCALE GENOMIC DNA]</scope>
</reference>
<dbReference type="GO" id="GO:0005524">
    <property type="term" value="F:ATP binding"/>
    <property type="evidence" value="ECO:0007669"/>
    <property type="project" value="InterPro"/>
</dbReference>
<evidence type="ECO:0000313" key="1">
    <source>
        <dbReference type="Ensembl" id="ENSHHUP00000082287.1"/>
    </source>
</evidence>
<accession>A0A4W5R116</accession>
<dbReference type="Pfam" id="PF03917">
    <property type="entry name" value="GSH_synth_ATP"/>
    <property type="match status" value="1"/>
</dbReference>
<dbReference type="GO" id="GO:0004363">
    <property type="term" value="F:glutathione synthase activity"/>
    <property type="evidence" value="ECO:0007669"/>
    <property type="project" value="InterPro"/>
</dbReference>
<reference evidence="1" key="2">
    <citation type="submission" date="2025-08" db="UniProtKB">
        <authorList>
            <consortium name="Ensembl"/>
        </authorList>
    </citation>
    <scope>IDENTIFICATION</scope>
</reference>
<keyword evidence="2" id="KW-1185">Reference proteome</keyword>
<protein>
    <submittedName>
        <fullName evidence="1">Uncharacterized protein</fullName>
    </submittedName>
</protein>
<evidence type="ECO:0000313" key="2">
    <source>
        <dbReference type="Proteomes" id="UP000314982"/>
    </source>
</evidence>
<dbReference type="Ensembl" id="ENSHHUT00000084890.1">
    <property type="protein sequence ID" value="ENSHHUP00000082287.1"/>
    <property type="gene ID" value="ENSHHUG00000047823.1"/>
</dbReference>
<proteinExistence type="predicted"/>
<sequence length="85" mass="9660">MCRISPPVGNHIYEAEICQVLEGVKYDIKRAAYIRMDKIQPVHNYILGRGTLLKLSTCICELGTFVAYVRSSHNMVLNECAEDQE</sequence>
<dbReference type="AlphaFoldDB" id="A0A4W5R116"/>
<dbReference type="Gene3D" id="3.30.470.20">
    <property type="entry name" value="ATP-grasp fold, B domain"/>
    <property type="match status" value="1"/>
</dbReference>
<dbReference type="STRING" id="62062.ENSHHUP00000082287"/>
<name>A0A4W5R116_9TELE</name>
<dbReference type="SUPFAM" id="SSF56059">
    <property type="entry name" value="Glutathione synthetase ATP-binding domain-like"/>
    <property type="match status" value="1"/>
</dbReference>
<organism evidence="1 2">
    <name type="scientific">Hucho hucho</name>
    <name type="common">huchen</name>
    <dbReference type="NCBI Taxonomy" id="62062"/>
    <lineage>
        <taxon>Eukaryota</taxon>
        <taxon>Metazoa</taxon>
        <taxon>Chordata</taxon>
        <taxon>Craniata</taxon>
        <taxon>Vertebrata</taxon>
        <taxon>Euteleostomi</taxon>
        <taxon>Actinopterygii</taxon>
        <taxon>Neopterygii</taxon>
        <taxon>Teleostei</taxon>
        <taxon>Protacanthopterygii</taxon>
        <taxon>Salmoniformes</taxon>
        <taxon>Salmonidae</taxon>
        <taxon>Salmoninae</taxon>
        <taxon>Hucho</taxon>
    </lineage>
</organism>